<dbReference type="SUPFAM" id="SSF51905">
    <property type="entry name" value="FAD/NAD(P)-binding domain"/>
    <property type="match status" value="1"/>
</dbReference>
<dbReference type="Gene3D" id="3.50.50.60">
    <property type="entry name" value="FAD/NAD(P)-binding domain"/>
    <property type="match status" value="1"/>
</dbReference>
<dbReference type="Pfam" id="PF01494">
    <property type="entry name" value="FAD_binding_3"/>
    <property type="match status" value="1"/>
</dbReference>
<sequence>MALPVLIDVGAVVNLAATTTVKDAAVRVWGVVVVGAGPAGAVAAREFVRRGVATLLVDKATFPRWKVCGCCLNQSALHTLARLELGHVAVGCGAVPLSRVQLAAGGRRAGVRLPGGVAISREAFDAALVREAIAKGAEYLPGTSARLGPVENDFRSVDLTAGEENARIRTKVVIAADGLNGQFTASAGNRATIDPASRIGAGAIADAAPAFYEPGTIYMAVGRGGYVGLVRVEGGKLDVAAAFDPVFVRAAGGLGAAGAEIVAVAGLPVIPGLAGLAWRGTPALTRTARDVAGERWFAVGDAAGYVEPFTGEGMAWAVASAAAVAPVAARGVVEWTDALAGEWDATHARLVRSRQTVCRVVARVLRSPRLSGWAVRALSVAPVLSRPVVRLLNQPARIPIRVPGAVS</sequence>
<name>A0A225DD74_9BACT</name>
<gene>
    <name evidence="2" type="ORF">FRUB_09041</name>
</gene>
<proteinExistence type="predicted"/>
<comment type="caution">
    <text evidence="2">The sequence shown here is derived from an EMBL/GenBank/DDBJ whole genome shotgun (WGS) entry which is preliminary data.</text>
</comment>
<evidence type="ECO:0000259" key="1">
    <source>
        <dbReference type="Pfam" id="PF01494"/>
    </source>
</evidence>
<dbReference type="PANTHER" id="PTHR42685:SF22">
    <property type="entry name" value="CONDITIONED MEDIUM FACTOR RECEPTOR 1"/>
    <property type="match status" value="1"/>
</dbReference>
<dbReference type="InterPro" id="IPR002938">
    <property type="entry name" value="FAD-bd"/>
</dbReference>
<dbReference type="AlphaFoldDB" id="A0A225DD74"/>
<keyword evidence="3" id="KW-1185">Reference proteome</keyword>
<dbReference type="PANTHER" id="PTHR42685">
    <property type="entry name" value="GERANYLGERANYL DIPHOSPHATE REDUCTASE"/>
    <property type="match status" value="1"/>
</dbReference>
<dbReference type="GO" id="GO:0071949">
    <property type="term" value="F:FAD binding"/>
    <property type="evidence" value="ECO:0007669"/>
    <property type="project" value="InterPro"/>
</dbReference>
<organism evidence="2 3">
    <name type="scientific">Fimbriiglobus ruber</name>
    <dbReference type="NCBI Taxonomy" id="1908690"/>
    <lineage>
        <taxon>Bacteria</taxon>
        <taxon>Pseudomonadati</taxon>
        <taxon>Planctomycetota</taxon>
        <taxon>Planctomycetia</taxon>
        <taxon>Gemmatales</taxon>
        <taxon>Gemmataceae</taxon>
        <taxon>Fimbriiglobus</taxon>
    </lineage>
</organism>
<feature type="domain" description="FAD-binding" evidence="1">
    <location>
        <begin position="31"/>
        <end position="190"/>
    </location>
</feature>
<dbReference type="InterPro" id="IPR036188">
    <property type="entry name" value="FAD/NAD-bd_sf"/>
</dbReference>
<reference evidence="3" key="1">
    <citation type="submission" date="2017-06" db="EMBL/GenBank/DDBJ databases">
        <title>Genome analysis of Fimbriiglobus ruber SP5, the first member of the order Planctomycetales with confirmed chitinolytic capability.</title>
        <authorList>
            <person name="Ravin N.V."/>
            <person name="Rakitin A.L."/>
            <person name="Ivanova A.A."/>
            <person name="Beletsky A.V."/>
            <person name="Kulichevskaya I.S."/>
            <person name="Mardanov A.V."/>
            <person name="Dedysh S.N."/>
        </authorList>
    </citation>
    <scope>NUCLEOTIDE SEQUENCE [LARGE SCALE GENOMIC DNA]</scope>
    <source>
        <strain evidence="3">SP5</strain>
    </source>
</reference>
<accession>A0A225DD74</accession>
<evidence type="ECO:0000313" key="3">
    <source>
        <dbReference type="Proteomes" id="UP000214646"/>
    </source>
</evidence>
<dbReference type="Proteomes" id="UP000214646">
    <property type="component" value="Unassembled WGS sequence"/>
</dbReference>
<protein>
    <submittedName>
        <fullName evidence="2">NAD binding site</fullName>
    </submittedName>
</protein>
<dbReference type="EMBL" id="NIDE01000017">
    <property type="protein sequence ID" value="OWK36478.1"/>
    <property type="molecule type" value="Genomic_DNA"/>
</dbReference>
<dbReference type="PRINTS" id="PR00420">
    <property type="entry name" value="RNGMNOXGNASE"/>
</dbReference>
<dbReference type="InterPro" id="IPR050407">
    <property type="entry name" value="Geranylgeranyl_reductase"/>
</dbReference>
<evidence type="ECO:0000313" key="2">
    <source>
        <dbReference type="EMBL" id="OWK36478.1"/>
    </source>
</evidence>